<name>A0ABS5S8M7_9BACT</name>
<proteinExistence type="inferred from homology"/>
<comment type="caution">
    <text evidence="5">The sequence shown here is derived from an EMBL/GenBank/DDBJ whole genome shotgun (WGS) entry which is preliminary data.</text>
</comment>
<dbReference type="InterPro" id="IPR050834">
    <property type="entry name" value="Glycosyltransf_2"/>
</dbReference>
<dbReference type="InterPro" id="IPR001173">
    <property type="entry name" value="Glyco_trans_2-like"/>
</dbReference>
<dbReference type="RefSeq" id="WP_214173728.1">
    <property type="nucleotide sequence ID" value="NZ_JAHCVK010000001.1"/>
</dbReference>
<dbReference type="Proteomes" id="UP000756860">
    <property type="component" value="Unassembled WGS sequence"/>
</dbReference>
<evidence type="ECO:0000256" key="3">
    <source>
        <dbReference type="ARBA" id="ARBA00022679"/>
    </source>
</evidence>
<dbReference type="Gene3D" id="3.90.550.10">
    <property type="entry name" value="Spore Coat Polysaccharide Biosynthesis Protein SpsA, Chain A"/>
    <property type="match status" value="1"/>
</dbReference>
<evidence type="ECO:0000256" key="1">
    <source>
        <dbReference type="ARBA" id="ARBA00006739"/>
    </source>
</evidence>
<dbReference type="SUPFAM" id="SSF53448">
    <property type="entry name" value="Nucleotide-diphospho-sugar transferases"/>
    <property type="match status" value="1"/>
</dbReference>
<keyword evidence="6" id="KW-1185">Reference proteome</keyword>
<evidence type="ECO:0000313" key="5">
    <source>
        <dbReference type="EMBL" id="MBT0651730.1"/>
    </source>
</evidence>
<dbReference type="EMBL" id="JAHCVK010000001">
    <property type="protein sequence ID" value="MBT0651730.1"/>
    <property type="molecule type" value="Genomic_DNA"/>
</dbReference>
<evidence type="ECO:0000256" key="2">
    <source>
        <dbReference type="ARBA" id="ARBA00022676"/>
    </source>
</evidence>
<sequence length="335" mass="37498">MSVPPLSILLPVRNEAEYLPQALASIERQTFHDWELVAVDDGSTDATPRQLAAAARRDRRIRIVDPPERGLVQALNAGLSACRAPLVARMDGDDISHPRRLEFQLACLRAHPEIGLVASAFRHFPRTGLKVGMRAYEVWQNSLTTHEAVMCDLFVESPFVHPSVMFRKDLVTAVGGYREMGWAEDYDLWLRLAAAGVRFARLPQPLFFWRERPERATRTMVEYTAGAFRACKVHHLRRGFLDGTREVMLAGAGKEGRAWRLALEGEGIGVSRWVDVDPRKVGRQLHGAPVIPADGVSPAMGKLLVTVGTRGAREELRRWAMARGFREGEDFICVT</sequence>
<dbReference type="InterPro" id="IPR029044">
    <property type="entry name" value="Nucleotide-diphossugar_trans"/>
</dbReference>
<reference evidence="5 6" key="1">
    <citation type="submission" date="2021-05" db="EMBL/GenBank/DDBJ databases">
        <title>The draft genome of Geobacter luticola JCM 17780.</title>
        <authorList>
            <person name="Xu Z."/>
            <person name="Masuda Y."/>
            <person name="Itoh H."/>
            <person name="Senoo K."/>
        </authorList>
    </citation>
    <scope>NUCLEOTIDE SEQUENCE [LARGE SCALE GENOMIC DNA]</scope>
    <source>
        <strain evidence="5 6">JCM 17780</strain>
    </source>
</reference>
<accession>A0ABS5S8M7</accession>
<feature type="domain" description="Glycosyltransferase 2-like" evidence="4">
    <location>
        <begin position="7"/>
        <end position="171"/>
    </location>
</feature>
<evidence type="ECO:0000259" key="4">
    <source>
        <dbReference type="Pfam" id="PF00535"/>
    </source>
</evidence>
<keyword evidence="3 5" id="KW-0808">Transferase</keyword>
<gene>
    <name evidence="5" type="ORF">KI810_01555</name>
</gene>
<dbReference type="GO" id="GO:0016757">
    <property type="term" value="F:glycosyltransferase activity"/>
    <property type="evidence" value="ECO:0007669"/>
    <property type="project" value="UniProtKB-KW"/>
</dbReference>
<organism evidence="5 6">
    <name type="scientific">Geomobilimonas luticola</name>
    <dbReference type="NCBI Taxonomy" id="1114878"/>
    <lineage>
        <taxon>Bacteria</taxon>
        <taxon>Pseudomonadati</taxon>
        <taxon>Thermodesulfobacteriota</taxon>
        <taxon>Desulfuromonadia</taxon>
        <taxon>Geobacterales</taxon>
        <taxon>Geobacteraceae</taxon>
        <taxon>Geomobilimonas</taxon>
    </lineage>
</organism>
<dbReference type="Pfam" id="PF00535">
    <property type="entry name" value="Glycos_transf_2"/>
    <property type="match status" value="1"/>
</dbReference>
<dbReference type="PANTHER" id="PTHR43685">
    <property type="entry name" value="GLYCOSYLTRANSFERASE"/>
    <property type="match status" value="1"/>
</dbReference>
<evidence type="ECO:0000313" key="6">
    <source>
        <dbReference type="Proteomes" id="UP000756860"/>
    </source>
</evidence>
<dbReference type="PANTHER" id="PTHR43685:SF5">
    <property type="entry name" value="GLYCOSYLTRANSFERASE EPSE-RELATED"/>
    <property type="match status" value="1"/>
</dbReference>
<protein>
    <submittedName>
        <fullName evidence="5">Glycosyltransferase</fullName>
        <ecNumber evidence="5">2.4.-.-</ecNumber>
    </submittedName>
</protein>
<keyword evidence="2 5" id="KW-0328">Glycosyltransferase</keyword>
<dbReference type="EC" id="2.4.-.-" evidence="5"/>
<comment type="similarity">
    <text evidence="1">Belongs to the glycosyltransferase 2 family.</text>
</comment>